<keyword evidence="2" id="KW-1185">Reference proteome</keyword>
<dbReference type="EMBL" id="DS113257">
    <property type="protein sequence ID" value="EAY15380.1"/>
    <property type="molecule type" value="Genomic_DNA"/>
</dbReference>
<protein>
    <submittedName>
        <fullName evidence="1">Uncharacterized protein</fullName>
    </submittedName>
</protein>
<dbReference type="VEuPathDB" id="TrichDB:TVAG_224560"/>
<gene>
    <name evidence="1" type="ORF">TVAG_224560</name>
</gene>
<accession>A2DW79</accession>
<evidence type="ECO:0000313" key="1">
    <source>
        <dbReference type="EMBL" id="EAY15380.1"/>
    </source>
</evidence>
<dbReference type="InParanoid" id="A2DW79"/>
<dbReference type="KEGG" id="tva:4773383"/>
<dbReference type="RefSeq" id="XP_001327603.1">
    <property type="nucleotide sequence ID" value="XM_001327568.1"/>
</dbReference>
<name>A2DW79_TRIV3</name>
<reference evidence="1" key="1">
    <citation type="submission" date="2006-10" db="EMBL/GenBank/DDBJ databases">
        <authorList>
            <person name="Amadeo P."/>
            <person name="Zhao Q."/>
            <person name="Wortman J."/>
            <person name="Fraser-Liggett C."/>
            <person name="Carlton J."/>
        </authorList>
    </citation>
    <scope>NUCLEOTIDE SEQUENCE</scope>
    <source>
        <strain evidence="1">G3</strain>
    </source>
</reference>
<organism evidence="1 2">
    <name type="scientific">Trichomonas vaginalis (strain ATCC PRA-98 / G3)</name>
    <dbReference type="NCBI Taxonomy" id="412133"/>
    <lineage>
        <taxon>Eukaryota</taxon>
        <taxon>Metamonada</taxon>
        <taxon>Parabasalia</taxon>
        <taxon>Trichomonadida</taxon>
        <taxon>Trichomonadidae</taxon>
        <taxon>Trichomonas</taxon>
    </lineage>
</organism>
<sequence length="490" mass="56244">MIDYKTELSNFEIEGNWTFAKAPQLIQYEPDVLFEDSSLAGFPDYLNAKLQEINQYVNDRDGNSLNSTLFDLLQTFNEILPQVSKEKVNLGSLVDVLSENMFTDLIDIIGSSKIPSNISILLKIIIRLSNFKPLAEYISKSNLMEMLPELFIGCKDQDGYNFATLLFIYIPIYSKIDDGLDRIVELLQPTTEAMQDKMGINWALDFLYYVVKYAKTVDYETILNILPFRLCIPKDNESKQRFHWILKFSTTILLKSSNLFSVFTDIGAFSFIYDQSIMFFNKNGEELYDDIKISIIRFLALCIFITNDSEIAKLALNVPCAEVKRLFLKETFTNKERNVVLKFFAEISRLIPTEFYNWFDGVNEFHPFVADILENYSNNEKSIVISIIFNLADSQLSSDIYGMMFEHPDIIDAGAALYEMSDQNFQMKFVDILCTITGTYRTQITDELVAIISDNDVIEMLLDSDLASNPDYGVKISQIAEVFDELTQTP</sequence>
<dbReference type="VEuPathDB" id="TrichDB:TVAGG3_0804330"/>
<dbReference type="Proteomes" id="UP000001542">
    <property type="component" value="Unassembled WGS sequence"/>
</dbReference>
<proteinExistence type="predicted"/>
<evidence type="ECO:0000313" key="2">
    <source>
        <dbReference type="Proteomes" id="UP000001542"/>
    </source>
</evidence>
<dbReference type="AlphaFoldDB" id="A2DW79"/>
<reference evidence="1" key="2">
    <citation type="journal article" date="2007" name="Science">
        <title>Draft genome sequence of the sexually transmitted pathogen Trichomonas vaginalis.</title>
        <authorList>
            <person name="Carlton J.M."/>
            <person name="Hirt R.P."/>
            <person name="Silva J.C."/>
            <person name="Delcher A.L."/>
            <person name="Schatz M."/>
            <person name="Zhao Q."/>
            <person name="Wortman J.R."/>
            <person name="Bidwell S.L."/>
            <person name="Alsmark U.C.M."/>
            <person name="Besteiro S."/>
            <person name="Sicheritz-Ponten T."/>
            <person name="Noel C.J."/>
            <person name="Dacks J.B."/>
            <person name="Foster P.G."/>
            <person name="Simillion C."/>
            <person name="Van de Peer Y."/>
            <person name="Miranda-Saavedra D."/>
            <person name="Barton G.J."/>
            <person name="Westrop G.D."/>
            <person name="Mueller S."/>
            <person name="Dessi D."/>
            <person name="Fiori P.L."/>
            <person name="Ren Q."/>
            <person name="Paulsen I."/>
            <person name="Zhang H."/>
            <person name="Bastida-Corcuera F.D."/>
            <person name="Simoes-Barbosa A."/>
            <person name="Brown M.T."/>
            <person name="Hayes R.D."/>
            <person name="Mukherjee M."/>
            <person name="Okumura C.Y."/>
            <person name="Schneider R."/>
            <person name="Smith A.J."/>
            <person name="Vanacova S."/>
            <person name="Villalvazo M."/>
            <person name="Haas B.J."/>
            <person name="Pertea M."/>
            <person name="Feldblyum T.V."/>
            <person name="Utterback T.R."/>
            <person name="Shu C.L."/>
            <person name="Osoegawa K."/>
            <person name="de Jong P.J."/>
            <person name="Hrdy I."/>
            <person name="Horvathova L."/>
            <person name="Zubacova Z."/>
            <person name="Dolezal P."/>
            <person name="Malik S.B."/>
            <person name="Logsdon J.M. Jr."/>
            <person name="Henze K."/>
            <person name="Gupta A."/>
            <person name="Wang C.C."/>
            <person name="Dunne R.L."/>
            <person name="Upcroft J.A."/>
            <person name="Upcroft P."/>
            <person name="White O."/>
            <person name="Salzberg S.L."/>
            <person name="Tang P."/>
            <person name="Chiu C.-H."/>
            <person name="Lee Y.-S."/>
            <person name="Embley T.M."/>
            <person name="Coombs G.H."/>
            <person name="Mottram J.C."/>
            <person name="Tachezy J."/>
            <person name="Fraser-Liggett C.M."/>
            <person name="Johnson P.J."/>
        </authorList>
    </citation>
    <scope>NUCLEOTIDE SEQUENCE [LARGE SCALE GENOMIC DNA]</scope>
    <source>
        <strain evidence="1">G3</strain>
    </source>
</reference>